<dbReference type="InterPro" id="IPR032092">
    <property type="entry name" value="PilW"/>
</dbReference>
<dbReference type="RefSeq" id="WP_008219033.1">
    <property type="nucleotide sequence ID" value="NZ_BAFK01000003.1"/>
</dbReference>
<dbReference type="NCBIfam" id="TIGR02532">
    <property type="entry name" value="IV_pilin_GFxxxE"/>
    <property type="match status" value="1"/>
</dbReference>
<evidence type="ECO:0000313" key="1">
    <source>
        <dbReference type="EMBL" id="GAB57868.1"/>
    </source>
</evidence>
<dbReference type="EMBL" id="BAFK01000003">
    <property type="protein sequence ID" value="GAB57868.1"/>
    <property type="molecule type" value="Genomic_DNA"/>
</dbReference>
<evidence type="ECO:0008006" key="3">
    <source>
        <dbReference type="Google" id="ProtNLM"/>
    </source>
</evidence>
<name>I1DUZ0_9GAMM</name>
<protein>
    <recommendedName>
        <fullName evidence="3">Type IV pilus assembly protein PilW</fullName>
    </recommendedName>
</protein>
<dbReference type="STRING" id="562729.RNAN_0838"/>
<keyword evidence="2" id="KW-1185">Reference proteome</keyword>
<dbReference type="AlphaFoldDB" id="I1DUZ0"/>
<dbReference type="GO" id="GO:0043683">
    <property type="term" value="P:type IV pilus assembly"/>
    <property type="evidence" value="ECO:0007669"/>
    <property type="project" value="InterPro"/>
</dbReference>
<dbReference type="Pfam" id="PF16074">
    <property type="entry name" value="PilW"/>
    <property type="match status" value="1"/>
</dbReference>
<gene>
    <name evidence="1" type="ORF">RNAN_0838</name>
</gene>
<dbReference type="OrthoDB" id="5296662at2"/>
<sequence>MRPASGFTLSELLIAMALSLLIISMALTAFSSLNRSVRQTQQLAELQQNAQLINSVFQRELANIGFWGGRALPETAIGTVLPAAPPGDCVDPAFDSGSFPAAGKPFVTLYAGLALSCIVSPLAGSEILQLKRLIGQPTAPAQFRQNRFYFEANWQQSRFVDTTSAELATGGDYLPYQHLVFYLQQQQVDGEALPVLMRKRLSRNAAGAAVISTDAILDGVERLHFEFGIDTNADGQLDYILPTEQVTAELWQQQHSRIISMRYHILLRSRRPDPAYVNKQVYQMGKQQFEAPADHYRRLLLSSSVFFYNQLLQGGI</sequence>
<reference evidence="1 2" key="1">
    <citation type="journal article" date="2012" name="J. Bacteriol.">
        <title>Genome Sequence of the Protease-Producing Bacterium Rheinheimera nanhaiensis E407-8T, Isolated from Deep-Sea Sediment of the South China Sea.</title>
        <authorList>
            <person name="Zhang X.-Y."/>
            <person name="Zhang Y.-J."/>
            <person name="Qin Q.-L."/>
            <person name="Xie B.-B."/>
            <person name="Chen X.-L."/>
            <person name="Zhou B.-C."/>
            <person name="Zhang Y.-Z."/>
        </authorList>
    </citation>
    <scope>NUCLEOTIDE SEQUENCE [LARGE SCALE GENOMIC DNA]</scope>
    <source>
        <strain evidence="1 2">E407-8</strain>
    </source>
</reference>
<proteinExistence type="predicted"/>
<dbReference type="Proteomes" id="UP000004374">
    <property type="component" value="Unassembled WGS sequence"/>
</dbReference>
<dbReference type="Pfam" id="PF07963">
    <property type="entry name" value="N_methyl"/>
    <property type="match status" value="1"/>
</dbReference>
<accession>I1DUZ0</accession>
<evidence type="ECO:0000313" key="2">
    <source>
        <dbReference type="Proteomes" id="UP000004374"/>
    </source>
</evidence>
<dbReference type="InterPro" id="IPR012902">
    <property type="entry name" value="N_methyl_site"/>
</dbReference>
<comment type="caution">
    <text evidence="1">The sequence shown here is derived from an EMBL/GenBank/DDBJ whole genome shotgun (WGS) entry which is preliminary data.</text>
</comment>
<organism evidence="1 2">
    <name type="scientific">Rheinheimera nanhaiensis E407-8</name>
    <dbReference type="NCBI Taxonomy" id="562729"/>
    <lineage>
        <taxon>Bacteria</taxon>
        <taxon>Pseudomonadati</taxon>
        <taxon>Pseudomonadota</taxon>
        <taxon>Gammaproteobacteria</taxon>
        <taxon>Chromatiales</taxon>
        <taxon>Chromatiaceae</taxon>
        <taxon>Rheinheimera</taxon>
    </lineage>
</organism>